<evidence type="ECO:0000313" key="1">
    <source>
        <dbReference type="EMBL" id="PLP34614.1"/>
    </source>
</evidence>
<feature type="non-terminal residue" evidence="1">
    <location>
        <position position="1"/>
    </location>
</feature>
<reference evidence="1 2" key="2">
    <citation type="submission" date="2018-01" db="EMBL/GenBank/DDBJ databases">
        <title>Genomic study of Klebsiella pneumoniae.</title>
        <authorList>
            <person name="Yang Y."/>
            <person name="Bicalho R."/>
        </authorList>
    </citation>
    <scope>NUCLEOTIDE SEQUENCE [LARGE SCALE GENOMIC DNA]</scope>
    <source>
        <strain evidence="1 2">A5</strain>
    </source>
</reference>
<proteinExistence type="predicted"/>
<name>A0A2N5A2S6_KLEVA</name>
<comment type="caution">
    <text evidence="1">The sequence shown here is derived from an EMBL/GenBank/DDBJ whole genome shotgun (WGS) entry which is preliminary data.</text>
</comment>
<accession>A0A2N5A2S6</accession>
<gene>
    <name evidence="1" type="ORF">CWM98_38150</name>
</gene>
<sequence>DKHMPARMRAMIDYLSETVPALNAGSTEPAK</sequence>
<reference evidence="1 2" key="1">
    <citation type="submission" date="2017-11" db="EMBL/GenBank/DDBJ databases">
        <authorList>
            <person name="Han C.G."/>
        </authorList>
    </citation>
    <scope>NUCLEOTIDE SEQUENCE [LARGE SCALE GENOMIC DNA]</scope>
    <source>
        <strain evidence="1 2">A5</strain>
    </source>
</reference>
<evidence type="ECO:0000313" key="2">
    <source>
        <dbReference type="Proteomes" id="UP000234473"/>
    </source>
</evidence>
<dbReference type="AlphaFoldDB" id="A0A2N5A2S6"/>
<organism evidence="1 2">
    <name type="scientific">Klebsiella variicola</name>
    <dbReference type="NCBI Taxonomy" id="244366"/>
    <lineage>
        <taxon>Bacteria</taxon>
        <taxon>Pseudomonadati</taxon>
        <taxon>Pseudomonadota</taxon>
        <taxon>Gammaproteobacteria</taxon>
        <taxon>Enterobacterales</taxon>
        <taxon>Enterobacteriaceae</taxon>
        <taxon>Klebsiella/Raoultella group</taxon>
        <taxon>Klebsiella</taxon>
        <taxon>Klebsiella pneumoniae complex</taxon>
    </lineage>
</organism>
<dbReference type="Proteomes" id="UP000234473">
    <property type="component" value="Unassembled WGS sequence"/>
</dbReference>
<protein>
    <submittedName>
        <fullName evidence="1">Transcriptional regulator</fullName>
    </submittedName>
</protein>
<dbReference type="EMBL" id="PICB01003364">
    <property type="protein sequence ID" value="PLP34614.1"/>
    <property type="molecule type" value="Genomic_DNA"/>
</dbReference>